<dbReference type="Gene3D" id="2.130.10.10">
    <property type="entry name" value="YVTN repeat-like/Quinoprotein amine dehydrogenase"/>
    <property type="match status" value="1"/>
</dbReference>
<dbReference type="InterPro" id="IPR015943">
    <property type="entry name" value="WD40/YVTN_repeat-like_dom_sf"/>
</dbReference>
<name>A0A7J0D6T5_STRMI</name>
<feature type="domain" description="Pyrrolo-quinoline quinone repeat" evidence="1">
    <location>
        <begin position="259"/>
        <end position="335"/>
    </location>
</feature>
<evidence type="ECO:0000313" key="2">
    <source>
        <dbReference type="EMBL" id="GFN09817.1"/>
    </source>
</evidence>
<dbReference type="InterPro" id="IPR002372">
    <property type="entry name" value="PQQ_rpt_dom"/>
</dbReference>
<dbReference type="InterPro" id="IPR018391">
    <property type="entry name" value="PQQ_b-propeller_rpt"/>
</dbReference>
<evidence type="ECO:0000259" key="1">
    <source>
        <dbReference type="Pfam" id="PF13360"/>
    </source>
</evidence>
<dbReference type="AlphaFoldDB" id="A0A7J0D6T5"/>
<dbReference type="SUPFAM" id="SSF50998">
    <property type="entry name" value="Quinoprotein alcohol dehydrogenase-like"/>
    <property type="match status" value="1"/>
</dbReference>
<dbReference type="InterPro" id="IPR011047">
    <property type="entry name" value="Quinoprotein_ADH-like_sf"/>
</dbReference>
<gene>
    <name evidence="2" type="ORF">Smic_83730</name>
</gene>
<proteinExistence type="predicted"/>
<dbReference type="Proteomes" id="UP000498740">
    <property type="component" value="Unassembled WGS sequence"/>
</dbReference>
<sequence>MTTVWDSRSESKAAEESTHQTWLVGDTLTLARYDAVTGFDADSGKERWQFVPPRGTDIYAASKTTDSARALVAHTGMTGAASGRCAVVTALDLTDGRELWNTTLAMASGGTADRSDALATGGGLGVVLDAGTGTDTTTVRAFDLLTGSERWTAAVPKGCAPARTAVAPKQVVAVLACGEEVKLAAFDPADGKERWTTPLDTRNGVATGSSVTITATDPIVLRVDEGDRGIEAFLTFGPGGRPGARVQVTGDDYGSIGPDTVVSDKRLFALTDGGPWGRLVAFDLTSGDELWQNDDIGGAAYTIQGLHTHAGRVMAVKASDRYGDHLYGFDAATGDEEEDRTFRNNAGSFDRLLPYKDRIIAIRSSNSAKPFTAYERW</sequence>
<dbReference type="PANTHER" id="PTHR34512">
    <property type="entry name" value="CELL SURFACE PROTEIN"/>
    <property type="match status" value="1"/>
</dbReference>
<dbReference type="PANTHER" id="PTHR34512:SF30">
    <property type="entry name" value="OUTER MEMBRANE PROTEIN ASSEMBLY FACTOR BAMB"/>
    <property type="match status" value="1"/>
</dbReference>
<dbReference type="SMART" id="SM00564">
    <property type="entry name" value="PQQ"/>
    <property type="match status" value="5"/>
</dbReference>
<protein>
    <recommendedName>
        <fullName evidence="1">Pyrrolo-quinoline quinone repeat domain-containing protein</fullName>
    </recommendedName>
</protein>
<dbReference type="EMBL" id="BLWD01000003">
    <property type="protein sequence ID" value="GFN09817.1"/>
    <property type="molecule type" value="Genomic_DNA"/>
</dbReference>
<dbReference type="RefSeq" id="WP_190167783.1">
    <property type="nucleotide sequence ID" value="NZ_BMUG01000016.1"/>
</dbReference>
<evidence type="ECO:0000313" key="3">
    <source>
        <dbReference type="Proteomes" id="UP000498740"/>
    </source>
</evidence>
<dbReference type="Gene3D" id="2.40.10.480">
    <property type="match status" value="1"/>
</dbReference>
<accession>A0A7J0D6T5</accession>
<feature type="domain" description="Pyrrolo-quinoline quinone repeat" evidence="1">
    <location>
        <begin position="35"/>
        <end position="220"/>
    </location>
</feature>
<comment type="caution">
    <text evidence="2">The sequence shown here is derived from an EMBL/GenBank/DDBJ whole genome shotgun (WGS) entry which is preliminary data.</text>
</comment>
<organism evidence="2 3">
    <name type="scientific">Streptomyces microflavus</name>
    <name type="common">Streptomyces lipmanii</name>
    <dbReference type="NCBI Taxonomy" id="1919"/>
    <lineage>
        <taxon>Bacteria</taxon>
        <taxon>Bacillati</taxon>
        <taxon>Actinomycetota</taxon>
        <taxon>Actinomycetes</taxon>
        <taxon>Kitasatosporales</taxon>
        <taxon>Streptomycetaceae</taxon>
        <taxon>Streptomyces</taxon>
    </lineage>
</organism>
<reference evidence="2 3" key="1">
    <citation type="submission" date="2020-05" db="EMBL/GenBank/DDBJ databases">
        <title>Whole genome shotgun sequence of Streptomyces microflavus NBRC 13062.</title>
        <authorList>
            <person name="Komaki H."/>
            <person name="Tamura T."/>
        </authorList>
    </citation>
    <scope>NUCLEOTIDE SEQUENCE [LARGE SCALE GENOMIC DNA]</scope>
    <source>
        <strain evidence="2 3">NBRC 13062</strain>
    </source>
</reference>
<dbReference type="Pfam" id="PF13360">
    <property type="entry name" value="PQQ_2"/>
    <property type="match status" value="2"/>
</dbReference>